<reference evidence="2" key="1">
    <citation type="submission" date="2016-11" db="UniProtKB">
        <authorList>
            <consortium name="WormBaseParasite"/>
        </authorList>
    </citation>
    <scope>IDENTIFICATION</scope>
    <source>
        <strain evidence="2">KR3021</strain>
    </source>
</reference>
<dbReference type="WBParaSite" id="RSKR_0000730900.1">
    <property type="protein sequence ID" value="RSKR_0000730900.1"/>
    <property type="gene ID" value="RSKR_0000730900"/>
</dbReference>
<accession>A0AC35U332</accession>
<proteinExistence type="predicted"/>
<dbReference type="Proteomes" id="UP000095286">
    <property type="component" value="Unplaced"/>
</dbReference>
<evidence type="ECO:0000313" key="2">
    <source>
        <dbReference type="WBParaSite" id="RSKR_0000730900.1"/>
    </source>
</evidence>
<protein>
    <submittedName>
        <fullName evidence="2">Serine/arginine-rich splicing factor 1</fullName>
    </submittedName>
</protein>
<organism evidence="1 2">
    <name type="scientific">Rhabditophanes sp. KR3021</name>
    <dbReference type="NCBI Taxonomy" id="114890"/>
    <lineage>
        <taxon>Eukaryota</taxon>
        <taxon>Metazoa</taxon>
        <taxon>Ecdysozoa</taxon>
        <taxon>Nematoda</taxon>
        <taxon>Chromadorea</taxon>
        <taxon>Rhabditida</taxon>
        <taxon>Tylenchina</taxon>
        <taxon>Panagrolaimomorpha</taxon>
        <taxon>Strongyloidoidea</taxon>
        <taxon>Alloionematidae</taxon>
        <taxon>Rhabditophanes</taxon>
    </lineage>
</organism>
<name>A0AC35U332_9BILA</name>
<evidence type="ECO:0000313" key="1">
    <source>
        <dbReference type="Proteomes" id="UP000095286"/>
    </source>
</evidence>
<sequence>MHRDNCKIYIGNLPEDFRERDVDDLFYKFGKIRNIEVKGKRGGSAFAFVEYDDPRDADDAIRDRDGYRVEGGRIRVEAIKGVGPRGRGGEPVKGDRNDFQDTRSKRNHNRQLTGFRIEVSGLPSSGSWQDLKDHMRKAGEISFADVFKDGTGIVEFRSADSVDKAIRDLHDTKFKSHEGETAYIRVKKGKAEGSSHGKSRSRSRSNSAHSARSVSPRRSRSRSHSSVRSGGPRRSPSQDRIEKSHSKSPRSKSHSKSRSPSVDRRSGGSKSDSPAYDRGNSQSRSPSKSPKADD</sequence>